<dbReference type="AlphaFoldDB" id="A0A939DV97"/>
<evidence type="ECO:0000313" key="2">
    <source>
        <dbReference type="Proteomes" id="UP000664385"/>
    </source>
</evidence>
<dbReference type="SUPFAM" id="SSF160379">
    <property type="entry name" value="SP0830-like"/>
    <property type="match status" value="1"/>
</dbReference>
<dbReference type="Gene3D" id="3.30.70.1280">
    <property type="entry name" value="SP0830-like domains"/>
    <property type="match status" value="1"/>
</dbReference>
<dbReference type="Pfam" id="PF08002">
    <property type="entry name" value="DUF1697"/>
    <property type="match status" value="1"/>
</dbReference>
<dbReference type="Proteomes" id="UP000664385">
    <property type="component" value="Unassembled WGS sequence"/>
</dbReference>
<sequence length="191" mass="20296">MESVAFFRNMNLGHAGSPGRATLLSAFADAGAAQARSFQSNGTVIFDAEDPAATAQHVRQLLSGTYDDAVMVRSLDRVEQIIADFPPVEAGNDHYREMIVFYDRVVPGADALHAGGRDGLVQLLRVDADAVSGLIWKPKNTAGNMTAVVEAALALPCTARTLGTLQRLLKQVRGRADVVAPHGGTGKELRS</sequence>
<comment type="caution">
    <text evidence="1">The sequence shown here is derived from an EMBL/GenBank/DDBJ whole genome shotgun (WGS) entry which is preliminary data.</text>
</comment>
<gene>
    <name evidence="1" type="ORF">JF543_06260</name>
</gene>
<dbReference type="RefSeq" id="WP_206550234.1">
    <property type="nucleotide sequence ID" value="NZ_JAEMWU010000001.1"/>
</dbReference>
<proteinExistence type="predicted"/>
<dbReference type="InterPro" id="IPR012545">
    <property type="entry name" value="DUF1697"/>
</dbReference>
<dbReference type="EMBL" id="JAEMWU010000001">
    <property type="protein sequence ID" value="MBN8205561.1"/>
    <property type="molecule type" value="Genomic_DNA"/>
</dbReference>
<reference evidence="1" key="1">
    <citation type="submission" date="2020-12" db="EMBL/GenBank/DDBJ databases">
        <title>PHA producing bacteria isolated from mangrove.</title>
        <authorList>
            <person name="Zheng W."/>
            <person name="Yu S."/>
            <person name="Huang Y."/>
        </authorList>
    </citation>
    <scope>NUCLEOTIDE SEQUENCE</scope>
    <source>
        <strain evidence="1">GN8-5</strain>
    </source>
</reference>
<accession>A0A939DV97</accession>
<evidence type="ECO:0000313" key="1">
    <source>
        <dbReference type="EMBL" id="MBN8205561.1"/>
    </source>
</evidence>
<organism evidence="1 2">
    <name type="scientific">Microbacterium esteraromaticum</name>
    <dbReference type="NCBI Taxonomy" id="57043"/>
    <lineage>
        <taxon>Bacteria</taxon>
        <taxon>Bacillati</taxon>
        <taxon>Actinomycetota</taxon>
        <taxon>Actinomycetes</taxon>
        <taxon>Micrococcales</taxon>
        <taxon>Microbacteriaceae</taxon>
        <taxon>Microbacterium</taxon>
    </lineage>
</organism>
<name>A0A939DV97_9MICO</name>
<protein>
    <submittedName>
        <fullName evidence="1">DUF1697 domain-containing protein</fullName>
    </submittedName>
</protein>